<keyword evidence="6" id="KW-1185">Reference proteome</keyword>
<evidence type="ECO:0000256" key="1">
    <source>
        <dbReference type="ARBA" id="ARBA00006206"/>
    </source>
</evidence>
<dbReference type="OrthoDB" id="274691at2759"/>
<proteinExistence type="inferred from homology"/>
<evidence type="ECO:0000256" key="2">
    <source>
        <dbReference type="ARBA" id="ARBA00023235"/>
    </source>
</evidence>
<dbReference type="STRING" id="1081102.A0A167QSD4"/>
<dbReference type="SUPFAM" id="SSF74650">
    <property type="entry name" value="Galactose mutarotase-like"/>
    <property type="match status" value="1"/>
</dbReference>
<keyword evidence="2" id="KW-0413">Isomerase</keyword>
<evidence type="ECO:0000313" key="6">
    <source>
        <dbReference type="Proteomes" id="UP000076874"/>
    </source>
</evidence>
<name>A0A167QSD4_9HYPO</name>
<dbReference type="Gene3D" id="2.70.98.10">
    <property type="match status" value="1"/>
</dbReference>
<dbReference type="FunFam" id="2.70.98.10:FF:000014">
    <property type="entry name" value="Aldose 1-epimerase, putative"/>
    <property type="match status" value="1"/>
</dbReference>
<keyword evidence="3" id="KW-0119">Carbohydrate metabolism</keyword>
<evidence type="ECO:0000256" key="4">
    <source>
        <dbReference type="SAM" id="SignalP"/>
    </source>
</evidence>
<dbReference type="Pfam" id="PF01263">
    <property type="entry name" value="Aldose_epim"/>
    <property type="match status" value="1"/>
</dbReference>
<dbReference type="GO" id="GO:0006006">
    <property type="term" value="P:glucose metabolic process"/>
    <property type="evidence" value="ECO:0007669"/>
    <property type="project" value="TreeGrafter"/>
</dbReference>
<evidence type="ECO:0000256" key="3">
    <source>
        <dbReference type="ARBA" id="ARBA00023277"/>
    </source>
</evidence>
<accession>A0A167QSD4</accession>
<feature type="chain" id="PRO_5007891647" evidence="4">
    <location>
        <begin position="18"/>
        <end position="418"/>
    </location>
</feature>
<dbReference type="InterPro" id="IPR008183">
    <property type="entry name" value="Aldose_1/G6P_1-epimerase"/>
</dbReference>
<dbReference type="CDD" id="cd09019">
    <property type="entry name" value="galactose_mutarotase_like"/>
    <property type="match status" value="1"/>
</dbReference>
<dbReference type="Proteomes" id="UP000076874">
    <property type="component" value="Unassembled WGS sequence"/>
</dbReference>
<dbReference type="AlphaFoldDB" id="A0A167QSD4"/>
<keyword evidence="4" id="KW-0732">Signal</keyword>
<protein>
    <submittedName>
        <fullName evidence="5">Aldose 1-epimerase</fullName>
    </submittedName>
</protein>
<evidence type="ECO:0000313" key="5">
    <source>
        <dbReference type="EMBL" id="OAA57925.1"/>
    </source>
</evidence>
<dbReference type="InterPro" id="IPR047215">
    <property type="entry name" value="Galactose_mutarotase-like"/>
</dbReference>
<organism evidence="5 6">
    <name type="scientific">Niveomyces insectorum RCEF 264</name>
    <dbReference type="NCBI Taxonomy" id="1081102"/>
    <lineage>
        <taxon>Eukaryota</taxon>
        <taxon>Fungi</taxon>
        <taxon>Dikarya</taxon>
        <taxon>Ascomycota</taxon>
        <taxon>Pezizomycotina</taxon>
        <taxon>Sordariomycetes</taxon>
        <taxon>Hypocreomycetidae</taxon>
        <taxon>Hypocreales</taxon>
        <taxon>Cordycipitaceae</taxon>
        <taxon>Niveomyces</taxon>
    </lineage>
</organism>
<dbReference type="PANTHER" id="PTHR10091:SF6">
    <property type="entry name" value="1-EPIMERASE, PUTATIVE (AFU_ORTHOLOGUE AFUA_3G13240)-RELATED"/>
    <property type="match status" value="1"/>
</dbReference>
<dbReference type="PANTHER" id="PTHR10091">
    <property type="entry name" value="ALDOSE-1-EPIMERASE"/>
    <property type="match status" value="1"/>
</dbReference>
<dbReference type="InterPro" id="IPR014718">
    <property type="entry name" value="GH-type_carb-bd"/>
</dbReference>
<comment type="similarity">
    <text evidence="1">Belongs to the aldose epimerase family.</text>
</comment>
<reference evidence="5 6" key="1">
    <citation type="journal article" date="2016" name="Genome Biol. Evol.">
        <title>Divergent and convergent evolution of fungal pathogenicity.</title>
        <authorList>
            <person name="Shang Y."/>
            <person name="Xiao G."/>
            <person name="Zheng P."/>
            <person name="Cen K."/>
            <person name="Zhan S."/>
            <person name="Wang C."/>
        </authorList>
    </citation>
    <scope>NUCLEOTIDE SEQUENCE [LARGE SCALE GENOMIC DNA]</scope>
    <source>
        <strain evidence="5 6">RCEF 264</strain>
    </source>
</reference>
<feature type="signal peptide" evidence="4">
    <location>
        <begin position="1"/>
        <end position="17"/>
    </location>
</feature>
<dbReference type="GO" id="GO:0004034">
    <property type="term" value="F:aldose 1-epimerase activity"/>
    <property type="evidence" value="ECO:0007669"/>
    <property type="project" value="TreeGrafter"/>
</dbReference>
<dbReference type="GO" id="GO:0030246">
    <property type="term" value="F:carbohydrate binding"/>
    <property type="evidence" value="ECO:0007669"/>
    <property type="project" value="InterPro"/>
</dbReference>
<gene>
    <name evidence="5" type="ORF">SPI_06810</name>
</gene>
<dbReference type="GO" id="GO:0033499">
    <property type="term" value="P:galactose catabolic process via UDP-galactose, Leloir pathway"/>
    <property type="evidence" value="ECO:0007669"/>
    <property type="project" value="TreeGrafter"/>
</dbReference>
<sequence>MHAGLLLLALAPALGAAQSSSVGGGAPPSAAGPGPDDDGKYWIYGNGIAAAFVPYGAAVSNLVIHDQYGVPRDLVGGFDNASYYSIDKQHPHFGAVPGRYANRIKNSSFDLGGETYHILPNENPEPGHPDGVDTLHGGPDGWDWRNFTVVAHTNDSITFSLVDADGDQGFPGTVVAYVTYTLGDHAWHLHMVAVPTTKPTPIMLSSHTYWNLDGYANNETNLVLNHSLYLPYSGQRVATDPILIPTGDILANAPGSVNDFWTAPKQLGANFTNPDLLGNCGANCTGYDTCYLINRDQNGPYDWRDADGYVARLQSAWSGIQLDVYTDQEAFQVYSCGGQNGSMALKRTQGLFSNGSAAPPFPRTIPQYGCVVLEVEDWIDGINQPEWGRQSKQIFAPGGAPYELQALYRFSINTTATA</sequence>
<dbReference type="InterPro" id="IPR011013">
    <property type="entry name" value="Gal_mutarotase_sf_dom"/>
</dbReference>
<dbReference type="EMBL" id="AZHD01000013">
    <property type="protein sequence ID" value="OAA57925.1"/>
    <property type="molecule type" value="Genomic_DNA"/>
</dbReference>
<comment type="caution">
    <text evidence="5">The sequence shown here is derived from an EMBL/GenBank/DDBJ whole genome shotgun (WGS) entry which is preliminary data.</text>
</comment>